<accession>A0A383F6Y5</accession>
<sequence length="227" mass="26963">YRGSGQPIPVEVKWSEDYLMEHQLDYLEKKNGFIMSFVSREIIWETIRKKFPTKKYSNIQYSELNIEDFREWMRRRHQALIDDHFRASEVSGSPSKNWILSLRAKPGTGGEKRAVDNMKNMLKDSKSKMKRFWALNNRYPRSIENALAMHEGDRIIFLFYRLRPSNPSERYKIKHPPLSDSKINIHGYILGKITHGHHFVLEQDDPAVKEEFFEGRSIKVGDRKWPH</sequence>
<feature type="non-terminal residue" evidence="1">
    <location>
        <position position="227"/>
    </location>
</feature>
<gene>
    <name evidence="1" type="ORF">METZ01_LOCUS517518</name>
</gene>
<dbReference type="AlphaFoldDB" id="A0A383F6Y5"/>
<feature type="non-terminal residue" evidence="1">
    <location>
        <position position="1"/>
    </location>
</feature>
<proteinExistence type="predicted"/>
<evidence type="ECO:0000313" key="1">
    <source>
        <dbReference type="EMBL" id="SVE64664.1"/>
    </source>
</evidence>
<protein>
    <submittedName>
        <fullName evidence="1">Uncharacterized protein</fullName>
    </submittedName>
</protein>
<name>A0A383F6Y5_9ZZZZ</name>
<dbReference type="EMBL" id="UINC01231920">
    <property type="protein sequence ID" value="SVE64664.1"/>
    <property type="molecule type" value="Genomic_DNA"/>
</dbReference>
<reference evidence="1" key="1">
    <citation type="submission" date="2018-05" db="EMBL/GenBank/DDBJ databases">
        <authorList>
            <person name="Lanie J.A."/>
            <person name="Ng W.-L."/>
            <person name="Kazmierczak K.M."/>
            <person name="Andrzejewski T.M."/>
            <person name="Davidsen T.M."/>
            <person name="Wayne K.J."/>
            <person name="Tettelin H."/>
            <person name="Glass J.I."/>
            <person name="Rusch D."/>
            <person name="Podicherti R."/>
            <person name="Tsui H.-C.T."/>
            <person name="Winkler M.E."/>
        </authorList>
    </citation>
    <scope>NUCLEOTIDE SEQUENCE</scope>
</reference>
<organism evidence="1">
    <name type="scientific">marine metagenome</name>
    <dbReference type="NCBI Taxonomy" id="408172"/>
    <lineage>
        <taxon>unclassified sequences</taxon>
        <taxon>metagenomes</taxon>
        <taxon>ecological metagenomes</taxon>
    </lineage>
</organism>